<organism evidence="1 2">
    <name type="scientific">Aquimarina hainanensis</name>
    <dbReference type="NCBI Taxonomy" id="1578017"/>
    <lineage>
        <taxon>Bacteria</taxon>
        <taxon>Pseudomonadati</taxon>
        <taxon>Bacteroidota</taxon>
        <taxon>Flavobacteriia</taxon>
        <taxon>Flavobacteriales</taxon>
        <taxon>Flavobacteriaceae</taxon>
        <taxon>Aquimarina</taxon>
    </lineage>
</organism>
<gene>
    <name evidence="1" type="ORF">ACFSTE_09265</name>
</gene>
<dbReference type="EMBL" id="JBHULX010000013">
    <property type="protein sequence ID" value="MFD2591019.1"/>
    <property type="molecule type" value="Genomic_DNA"/>
</dbReference>
<dbReference type="Proteomes" id="UP001597459">
    <property type="component" value="Unassembled WGS sequence"/>
</dbReference>
<accession>A0ABW5N7U1</accession>
<comment type="caution">
    <text evidence="1">The sequence shown here is derived from an EMBL/GenBank/DDBJ whole genome shotgun (WGS) entry which is preliminary data.</text>
</comment>
<name>A0ABW5N7U1_9FLAO</name>
<dbReference type="RefSeq" id="WP_378253197.1">
    <property type="nucleotide sequence ID" value="NZ_JBHSJV010000001.1"/>
</dbReference>
<sequence length="200" mass="23757">MNITTHQVIQHFLTVLLEKLQNEKVHELDSFFDDYFTKDEIITMLQNVYGDSLEEHVKIDSQDNSELLTFLSNADVLQFYMQRWELNTQQSTALHPVKVMKTLEQLGLQTHYLASKAIAFWDEYDHSNYRSLQIKAGKMKRVYGIYDTMVKQQDVYKITSQPKRFFESYDLAKEKLQEFIDSGTFKEDEIHILYRYLSLS</sequence>
<proteinExistence type="predicted"/>
<reference evidence="2" key="1">
    <citation type="journal article" date="2019" name="Int. J. Syst. Evol. Microbiol.">
        <title>The Global Catalogue of Microorganisms (GCM) 10K type strain sequencing project: providing services to taxonomists for standard genome sequencing and annotation.</title>
        <authorList>
            <consortium name="The Broad Institute Genomics Platform"/>
            <consortium name="The Broad Institute Genome Sequencing Center for Infectious Disease"/>
            <person name="Wu L."/>
            <person name="Ma J."/>
        </authorList>
    </citation>
    <scope>NUCLEOTIDE SEQUENCE [LARGE SCALE GENOMIC DNA]</scope>
    <source>
        <strain evidence="2">KCTC 42423</strain>
    </source>
</reference>
<evidence type="ECO:0000313" key="2">
    <source>
        <dbReference type="Proteomes" id="UP001597459"/>
    </source>
</evidence>
<keyword evidence="2" id="KW-1185">Reference proteome</keyword>
<protein>
    <submittedName>
        <fullName evidence="1">Uncharacterized protein</fullName>
    </submittedName>
</protein>
<evidence type="ECO:0000313" key="1">
    <source>
        <dbReference type="EMBL" id="MFD2591019.1"/>
    </source>
</evidence>